<reference evidence="1" key="1">
    <citation type="journal article" date="2020" name="Stud. Mycol.">
        <title>101 Dothideomycetes genomes: a test case for predicting lifestyles and emergence of pathogens.</title>
        <authorList>
            <person name="Haridas S."/>
            <person name="Albert R."/>
            <person name="Binder M."/>
            <person name="Bloem J."/>
            <person name="Labutti K."/>
            <person name="Salamov A."/>
            <person name="Andreopoulos B."/>
            <person name="Baker S."/>
            <person name="Barry K."/>
            <person name="Bills G."/>
            <person name="Bluhm B."/>
            <person name="Cannon C."/>
            <person name="Castanera R."/>
            <person name="Culley D."/>
            <person name="Daum C."/>
            <person name="Ezra D."/>
            <person name="Gonzalez J."/>
            <person name="Henrissat B."/>
            <person name="Kuo A."/>
            <person name="Liang C."/>
            <person name="Lipzen A."/>
            <person name="Lutzoni F."/>
            <person name="Magnuson J."/>
            <person name="Mondo S."/>
            <person name="Nolan M."/>
            <person name="Ohm R."/>
            <person name="Pangilinan J."/>
            <person name="Park H.-J."/>
            <person name="Ramirez L."/>
            <person name="Alfaro M."/>
            <person name="Sun H."/>
            <person name="Tritt A."/>
            <person name="Yoshinaga Y."/>
            <person name="Zwiers L.-H."/>
            <person name="Turgeon B."/>
            <person name="Goodwin S."/>
            <person name="Spatafora J."/>
            <person name="Crous P."/>
            <person name="Grigoriev I."/>
        </authorList>
    </citation>
    <scope>NUCLEOTIDE SEQUENCE</scope>
    <source>
        <strain evidence="1">ATCC 200398</strain>
    </source>
</reference>
<keyword evidence="2" id="KW-1185">Reference proteome</keyword>
<dbReference type="Proteomes" id="UP000799755">
    <property type="component" value="Unassembled WGS sequence"/>
</dbReference>
<gene>
    <name evidence="1" type="ORF">BDR25DRAFT_356323</name>
</gene>
<evidence type="ECO:0000313" key="2">
    <source>
        <dbReference type="Proteomes" id="UP000799755"/>
    </source>
</evidence>
<comment type="caution">
    <text evidence="1">The sequence shown here is derived from an EMBL/GenBank/DDBJ whole genome shotgun (WGS) entry which is preliminary data.</text>
</comment>
<accession>A0ACB6QRG2</accession>
<sequence length="456" mass="51359">MSLRDPKTHRSTFSLYATIVLIIPSILPATISLIIPSILPATISLTWVCSLFSGRAFHKDPTSPIVKIPSAPQFFLLLPPPYSSTSITNPLHYHCSHHVAPRLALPKHLYKLAVTVALTLSEGHHCSSEEGLLPKRGLFPACWTLSLQHLVVFGYHSDSYTIKKPTSLCLIRFLSWGSGSPKFHCFRERMKRASRYTLNFTLYSPLSLSETRPNSPKVEMTQEQNWLTPTSFKFWRLISEPSPSWSSPHLTQSRFSNELASFQPLETLTPSPPLLRTPCAVDETLHPILLPMNIHRMPFDFEAKLANLPPNAPWKQVEAYPNKRLDIFELSAIITLTLRAISTTSSTFVFPQCTVIGSESPSCSQTPRFPISSHSASHFNQASPFCQSNRTNIPPFASCISNSRNYLSIFSSNSMIFAWGCTLAKRPMVCRPSNHFWRQSFPSTREKQVVFEAEKI</sequence>
<name>A0ACB6QRG2_9PLEO</name>
<dbReference type="EMBL" id="MU003511">
    <property type="protein sequence ID" value="KAF2469593.1"/>
    <property type="molecule type" value="Genomic_DNA"/>
</dbReference>
<protein>
    <submittedName>
        <fullName evidence="1">Uncharacterized protein</fullName>
    </submittedName>
</protein>
<proteinExistence type="predicted"/>
<organism evidence="1 2">
    <name type="scientific">Lindgomyces ingoldianus</name>
    <dbReference type="NCBI Taxonomy" id="673940"/>
    <lineage>
        <taxon>Eukaryota</taxon>
        <taxon>Fungi</taxon>
        <taxon>Dikarya</taxon>
        <taxon>Ascomycota</taxon>
        <taxon>Pezizomycotina</taxon>
        <taxon>Dothideomycetes</taxon>
        <taxon>Pleosporomycetidae</taxon>
        <taxon>Pleosporales</taxon>
        <taxon>Lindgomycetaceae</taxon>
        <taxon>Lindgomyces</taxon>
    </lineage>
</organism>
<evidence type="ECO:0000313" key="1">
    <source>
        <dbReference type="EMBL" id="KAF2469593.1"/>
    </source>
</evidence>